<name>A0A420XT36_9ACTN</name>
<dbReference type="InParanoid" id="A0A420XT36"/>
<dbReference type="InterPro" id="IPR018294">
    <property type="entry name" value="ISPD_synthase_CS"/>
</dbReference>
<dbReference type="EMBL" id="RBWV01000009">
    <property type="protein sequence ID" value="RKS79974.1"/>
    <property type="molecule type" value="Genomic_DNA"/>
</dbReference>
<dbReference type="NCBIfam" id="TIGR00453">
    <property type="entry name" value="ispD"/>
    <property type="match status" value="1"/>
</dbReference>
<dbReference type="EC" id="2.7.7.60" evidence="7"/>
<evidence type="ECO:0000256" key="3">
    <source>
        <dbReference type="ARBA" id="ARBA00009789"/>
    </source>
</evidence>
<evidence type="ECO:0000256" key="7">
    <source>
        <dbReference type="HAMAP-Rule" id="MF_00108"/>
    </source>
</evidence>
<keyword evidence="4 7" id="KW-0808">Transferase</keyword>
<evidence type="ECO:0000313" key="9">
    <source>
        <dbReference type="Proteomes" id="UP000281955"/>
    </source>
</evidence>
<comment type="catalytic activity">
    <reaction evidence="1 7">
        <text>2-C-methyl-D-erythritol 4-phosphate + CTP + H(+) = 4-CDP-2-C-methyl-D-erythritol + diphosphate</text>
        <dbReference type="Rhea" id="RHEA:13429"/>
        <dbReference type="ChEBI" id="CHEBI:15378"/>
        <dbReference type="ChEBI" id="CHEBI:33019"/>
        <dbReference type="ChEBI" id="CHEBI:37563"/>
        <dbReference type="ChEBI" id="CHEBI:57823"/>
        <dbReference type="ChEBI" id="CHEBI:58262"/>
        <dbReference type="EC" id="2.7.7.60"/>
    </reaction>
</comment>
<organism evidence="8 9">
    <name type="scientific">Motilibacter peucedani</name>
    <dbReference type="NCBI Taxonomy" id="598650"/>
    <lineage>
        <taxon>Bacteria</taxon>
        <taxon>Bacillati</taxon>
        <taxon>Actinomycetota</taxon>
        <taxon>Actinomycetes</taxon>
        <taxon>Motilibacterales</taxon>
        <taxon>Motilibacteraceae</taxon>
        <taxon>Motilibacter</taxon>
    </lineage>
</organism>
<dbReference type="PROSITE" id="PS01295">
    <property type="entry name" value="ISPD"/>
    <property type="match status" value="1"/>
</dbReference>
<dbReference type="PANTHER" id="PTHR32125">
    <property type="entry name" value="2-C-METHYL-D-ERYTHRITOL 4-PHOSPHATE CYTIDYLYLTRANSFERASE, CHLOROPLASTIC"/>
    <property type="match status" value="1"/>
</dbReference>
<feature type="site" description="Transition state stabilizer" evidence="7">
    <location>
        <position position="22"/>
    </location>
</feature>
<dbReference type="Proteomes" id="UP000281955">
    <property type="component" value="Unassembled WGS sequence"/>
</dbReference>
<dbReference type="SUPFAM" id="SSF53448">
    <property type="entry name" value="Nucleotide-diphospho-sugar transferases"/>
    <property type="match status" value="1"/>
</dbReference>
<dbReference type="AlphaFoldDB" id="A0A420XT36"/>
<dbReference type="GO" id="GO:0019288">
    <property type="term" value="P:isopentenyl diphosphate biosynthetic process, methylerythritol 4-phosphate pathway"/>
    <property type="evidence" value="ECO:0007669"/>
    <property type="project" value="UniProtKB-UniRule"/>
</dbReference>
<dbReference type="HAMAP" id="MF_00108">
    <property type="entry name" value="IspD"/>
    <property type="match status" value="1"/>
</dbReference>
<keyword evidence="5 7" id="KW-0548">Nucleotidyltransferase</keyword>
<accession>A0A420XT36</accession>
<dbReference type="FunCoup" id="A0A420XT36">
    <property type="interactions" value="223"/>
</dbReference>
<evidence type="ECO:0000313" key="8">
    <source>
        <dbReference type="EMBL" id="RKS79974.1"/>
    </source>
</evidence>
<dbReference type="PANTHER" id="PTHR32125:SF4">
    <property type="entry name" value="2-C-METHYL-D-ERYTHRITOL 4-PHOSPHATE CYTIDYLYLTRANSFERASE, CHLOROPLASTIC"/>
    <property type="match status" value="1"/>
</dbReference>
<reference evidence="8 9" key="1">
    <citation type="submission" date="2018-10" db="EMBL/GenBank/DDBJ databases">
        <title>Genomic Encyclopedia of Archaeal and Bacterial Type Strains, Phase II (KMG-II): from individual species to whole genera.</title>
        <authorList>
            <person name="Goeker M."/>
        </authorList>
    </citation>
    <scope>NUCLEOTIDE SEQUENCE [LARGE SCALE GENOMIC DNA]</scope>
    <source>
        <strain evidence="8 9">RP-AC37</strain>
    </source>
</reference>
<dbReference type="OrthoDB" id="9802561at2"/>
<dbReference type="CDD" id="cd02516">
    <property type="entry name" value="CDP-ME_synthetase"/>
    <property type="match status" value="1"/>
</dbReference>
<evidence type="ECO:0000256" key="6">
    <source>
        <dbReference type="ARBA" id="ARBA00023229"/>
    </source>
</evidence>
<keyword evidence="9" id="KW-1185">Reference proteome</keyword>
<gene>
    <name evidence="7" type="primary">ispD</name>
    <name evidence="8" type="ORF">CLV35_0392</name>
</gene>
<sequence>MPAAVLVPAAGRGERLGPGAPKALRALAGEPLLVHAVRALAAAPSVGLVVVAAPADAVEQVRALLAGVVGTTALEVVAGAGDRQGSVTAALAAVPAEVDVVLVHDAARPLVPVALVEAVVAAVRSGAPAVVPGVPLSDTVKRVDADGVVVETPERAHLRAVQTPQGFAADVLRAAHAAAGGGPVATDDAGLVERLGHPVRVVPGSPDALKVTHPLDLVLAEAVLAGRRGAAHEAAALHQAAAVHPQEAP</sequence>
<comment type="pathway">
    <text evidence="2 7">Isoprenoid biosynthesis; isopentenyl diphosphate biosynthesis via DXP pathway; isopentenyl diphosphate from 1-deoxy-D-xylulose 5-phosphate: step 2/6.</text>
</comment>
<dbReference type="InterPro" id="IPR029044">
    <property type="entry name" value="Nucleotide-diphossugar_trans"/>
</dbReference>
<proteinExistence type="inferred from homology"/>
<dbReference type="Pfam" id="PF01128">
    <property type="entry name" value="IspD"/>
    <property type="match status" value="1"/>
</dbReference>
<evidence type="ECO:0000256" key="4">
    <source>
        <dbReference type="ARBA" id="ARBA00022679"/>
    </source>
</evidence>
<feature type="site" description="Positions MEP for the nucleophilic attack" evidence="7">
    <location>
        <position position="155"/>
    </location>
</feature>
<dbReference type="GO" id="GO:0050518">
    <property type="term" value="F:2-C-methyl-D-erythritol 4-phosphate cytidylyltransferase activity"/>
    <property type="evidence" value="ECO:0007669"/>
    <property type="project" value="UniProtKB-UniRule"/>
</dbReference>
<feature type="site" description="Positions MEP for the nucleophilic attack" evidence="7">
    <location>
        <position position="210"/>
    </location>
</feature>
<dbReference type="InterPro" id="IPR034683">
    <property type="entry name" value="IspD/TarI"/>
</dbReference>
<comment type="caution">
    <text evidence="8">The sequence shown here is derived from an EMBL/GenBank/DDBJ whole genome shotgun (WGS) entry which is preliminary data.</text>
</comment>
<dbReference type="Gene3D" id="3.90.550.10">
    <property type="entry name" value="Spore Coat Polysaccharide Biosynthesis Protein SpsA, Chain A"/>
    <property type="match status" value="1"/>
</dbReference>
<comment type="function">
    <text evidence="7">Catalyzes the formation of 4-diphosphocytidyl-2-C-methyl-D-erythritol from CTP and 2-C-methyl-D-erythritol 4-phosphate (MEP).</text>
</comment>
<dbReference type="InterPro" id="IPR001228">
    <property type="entry name" value="IspD"/>
</dbReference>
<keyword evidence="6 7" id="KW-0414">Isoprene biosynthesis</keyword>
<comment type="similarity">
    <text evidence="3 7">Belongs to the IspD/TarI cytidylyltransferase family. IspD subfamily.</text>
</comment>
<evidence type="ECO:0000256" key="1">
    <source>
        <dbReference type="ARBA" id="ARBA00001282"/>
    </source>
</evidence>
<protein>
    <recommendedName>
        <fullName evidence="7">2-C-methyl-D-erythritol 4-phosphate cytidylyltransferase</fullName>
        <ecNumber evidence="7">2.7.7.60</ecNumber>
    </recommendedName>
    <alternativeName>
        <fullName evidence="7">4-diphosphocytidyl-2C-methyl-D-erythritol synthase</fullName>
    </alternativeName>
    <alternativeName>
        <fullName evidence="7">MEP cytidylyltransferase</fullName>
        <shortName evidence="7">MCT</shortName>
    </alternativeName>
</protein>
<evidence type="ECO:0000256" key="2">
    <source>
        <dbReference type="ARBA" id="ARBA00004787"/>
    </source>
</evidence>
<evidence type="ECO:0000256" key="5">
    <source>
        <dbReference type="ARBA" id="ARBA00022695"/>
    </source>
</evidence>
<dbReference type="UniPathway" id="UPA00056">
    <property type="reaction ID" value="UER00093"/>
</dbReference>
<dbReference type="RefSeq" id="WP_121191734.1">
    <property type="nucleotide sequence ID" value="NZ_RBWV01000009.1"/>
</dbReference>
<feature type="site" description="Transition state stabilizer" evidence="7">
    <location>
        <position position="15"/>
    </location>
</feature>
<dbReference type="InterPro" id="IPR050088">
    <property type="entry name" value="IspD/TarI_cytidylyltransf_bact"/>
</dbReference>
<dbReference type="FunFam" id="3.90.550.10:FF:000003">
    <property type="entry name" value="2-C-methyl-D-erythritol 4-phosphate cytidylyltransferase"/>
    <property type="match status" value="1"/>
</dbReference>